<keyword evidence="3" id="KW-0833">Ubl conjugation pathway</keyword>
<evidence type="ECO:0000313" key="6">
    <source>
        <dbReference type="EnsemblPlants" id="Kaladp0008s0646.1.v1.1"/>
    </source>
</evidence>
<evidence type="ECO:0000313" key="7">
    <source>
        <dbReference type="Proteomes" id="UP000594263"/>
    </source>
</evidence>
<dbReference type="InterPro" id="IPR006016">
    <property type="entry name" value="UspA"/>
</dbReference>
<feature type="region of interest" description="Disordered" evidence="4">
    <location>
        <begin position="285"/>
        <end position="311"/>
    </location>
</feature>
<dbReference type="EnsemblPlants" id="Kaladp0008s0646.1.v1.1">
    <property type="protein sequence ID" value="Kaladp0008s0646.1.v1.1"/>
    <property type="gene ID" value="Kaladp0008s0646.v1.1"/>
</dbReference>
<dbReference type="Gene3D" id="3.40.50.620">
    <property type="entry name" value="HUPs"/>
    <property type="match status" value="1"/>
</dbReference>
<sequence>MESPKPVGEDTVVAIAVDKGKVSQAAFKWAAENLLAGGRSVSLVHVIPKAMPFEGMRSHMIGIAGGQDLQKSVHGGYKEILELRARENLRAFESYCKKKNIQSELVILEDNDMVKAIADYVLTNQVDVLVVGAGSQNGILKKFKGPDVASRVAKSTPYFCSVYIIANGRLHSVRCASSTEQALSDNEVSVLEHEESILEPRLSGQLTDSGSPGSSVTALLRPDLDKEFEFRSPLQNHGHLDFSFGGLSASDLDISFITPDRQFYDSSSSSHSANTSDWSLGSFGSSNPSSNITNRGVGSQGSLHPDSACDPMDESQRLRLELIKIKQMYESVDNEAPDANGPGPISRFVTGEFRSFGAR</sequence>
<dbReference type="GO" id="GO:0061630">
    <property type="term" value="F:ubiquitin protein ligase activity"/>
    <property type="evidence" value="ECO:0007669"/>
    <property type="project" value="UniProtKB-EC"/>
</dbReference>
<evidence type="ECO:0000259" key="5">
    <source>
        <dbReference type="Pfam" id="PF00582"/>
    </source>
</evidence>
<evidence type="ECO:0000256" key="4">
    <source>
        <dbReference type="SAM" id="MobiDB-lite"/>
    </source>
</evidence>
<feature type="compositionally biased region" description="Polar residues" evidence="4">
    <location>
        <begin position="292"/>
        <end position="302"/>
    </location>
</feature>
<dbReference type="InterPro" id="IPR051348">
    <property type="entry name" value="U-box_ubiquitin_ligases"/>
</dbReference>
<dbReference type="Proteomes" id="UP000594263">
    <property type="component" value="Unplaced"/>
</dbReference>
<dbReference type="Gramene" id="Kaladp0008s0646.1.v1.1">
    <property type="protein sequence ID" value="Kaladp0008s0646.1.v1.1"/>
    <property type="gene ID" value="Kaladp0008s0646.v1.1"/>
</dbReference>
<keyword evidence="7" id="KW-1185">Reference proteome</keyword>
<comment type="catalytic activity">
    <reaction evidence="1">
        <text>S-ubiquitinyl-[E2 ubiquitin-conjugating enzyme]-L-cysteine + [acceptor protein]-L-lysine = [E2 ubiquitin-conjugating enzyme]-L-cysteine + N(6)-ubiquitinyl-[acceptor protein]-L-lysine.</text>
        <dbReference type="EC" id="2.3.2.27"/>
    </reaction>
</comment>
<name>A0A7N0RDR9_KALFE</name>
<dbReference type="AlphaFoldDB" id="A0A7N0RDR9"/>
<dbReference type="SUPFAM" id="SSF52402">
    <property type="entry name" value="Adenine nucleotide alpha hydrolases-like"/>
    <property type="match status" value="1"/>
</dbReference>
<evidence type="ECO:0000256" key="2">
    <source>
        <dbReference type="ARBA" id="ARBA00012483"/>
    </source>
</evidence>
<evidence type="ECO:0000256" key="3">
    <source>
        <dbReference type="ARBA" id="ARBA00022786"/>
    </source>
</evidence>
<organism evidence="6 7">
    <name type="scientific">Kalanchoe fedtschenkoi</name>
    <name type="common">Lavender scallops</name>
    <name type="synonym">South American air plant</name>
    <dbReference type="NCBI Taxonomy" id="63787"/>
    <lineage>
        <taxon>Eukaryota</taxon>
        <taxon>Viridiplantae</taxon>
        <taxon>Streptophyta</taxon>
        <taxon>Embryophyta</taxon>
        <taxon>Tracheophyta</taxon>
        <taxon>Spermatophyta</taxon>
        <taxon>Magnoliopsida</taxon>
        <taxon>eudicotyledons</taxon>
        <taxon>Gunneridae</taxon>
        <taxon>Pentapetalae</taxon>
        <taxon>Saxifragales</taxon>
        <taxon>Crassulaceae</taxon>
        <taxon>Kalanchoe</taxon>
    </lineage>
</organism>
<accession>A0A7N0RDR9</accession>
<dbReference type="CDD" id="cd01989">
    <property type="entry name" value="USP_STK_Ubox_N"/>
    <property type="match status" value="1"/>
</dbReference>
<evidence type="ECO:0000256" key="1">
    <source>
        <dbReference type="ARBA" id="ARBA00000900"/>
    </source>
</evidence>
<dbReference type="Pfam" id="PF00582">
    <property type="entry name" value="Usp"/>
    <property type="match status" value="1"/>
</dbReference>
<dbReference type="PANTHER" id="PTHR45647">
    <property type="entry name" value="OS02G0152300 PROTEIN"/>
    <property type="match status" value="1"/>
</dbReference>
<dbReference type="InterPro" id="IPR014729">
    <property type="entry name" value="Rossmann-like_a/b/a_fold"/>
</dbReference>
<feature type="region of interest" description="Disordered" evidence="4">
    <location>
        <begin position="333"/>
        <end position="359"/>
    </location>
</feature>
<reference evidence="6" key="1">
    <citation type="submission" date="2021-01" db="UniProtKB">
        <authorList>
            <consortium name="EnsemblPlants"/>
        </authorList>
    </citation>
    <scope>IDENTIFICATION</scope>
</reference>
<proteinExistence type="predicted"/>
<dbReference type="EC" id="2.3.2.27" evidence="2"/>
<dbReference type="PANTHER" id="PTHR45647:SF139">
    <property type="entry name" value="OS02G0152300 PROTEIN"/>
    <property type="match status" value="1"/>
</dbReference>
<feature type="domain" description="UspA" evidence="5">
    <location>
        <begin position="13"/>
        <end position="157"/>
    </location>
</feature>
<protein>
    <recommendedName>
        <fullName evidence="2">RING-type E3 ubiquitin transferase</fullName>
        <ecNumber evidence="2">2.3.2.27</ecNumber>
    </recommendedName>
</protein>